<accession>A0A6J5RR10</accession>
<dbReference type="EMBL" id="LR797252">
    <property type="protein sequence ID" value="CAB4196736.1"/>
    <property type="molecule type" value="Genomic_DNA"/>
</dbReference>
<evidence type="ECO:0000313" key="1">
    <source>
        <dbReference type="EMBL" id="CAB4196736.1"/>
    </source>
</evidence>
<reference evidence="1" key="1">
    <citation type="submission" date="2020-05" db="EMBL/GenBank/DDBJ databases">
        <authorList>
            <person name="Chiriac C."/>
            <person name="Salcher M."/>
            <person name="Ghai R."/>
            <person name="Kavagutti S V."/>
        </authorList>
    </citation>
    <scope>NUCLEOTIDE SEQUENCE</scope>
</reference>
<proteinExistence type="predicted"/>
<gene>
    <name evidence="1" type="ORF">UFOVP1290_256</name>
</gene>
<organism evidence="1">
    <name type="scientific">uncultured Caudovirales phage</name>
    <dbReference type="NCBI Taxonomy" id="2100421"/>
    <lineage>
        <taxon>Viruses</taxon>
        <taxon>Duplodnaviria</taxon>
        <taxon>Heunggongvirae</taxon>
        <taxon>Uroviricota</taxon>
        <taxon>Caudoviricetes</taxon>
        <taxon>Peduoviridae</taxon>
        <taxon>Maltschvirus</taxon>
        <taxon>Maltschvirus maltsch</taxon>
    </lineage>
</organism>
<protein>
    <submittedName>
        <fullName evidence="1">Uncharacterized protein</fullName>
    </submittedName>
</protein>
<sequence>MKNFIKNGLVFGSCGAVEYWKEDKPHRLDGPAVKYPNGSEYWYVEGKLHREDGPAVHLANGHKEYTIHGVLHRLDGPALEYASGTKSWFYNGKRIYCTTQEEFEKLLRLKAFW</sequence>
<name>A0A6J5RR10_9CAUD</name>